<evidence type="ECO:0000313" key="2">
    <source>
        <dbReference type="Proteomes" id="UP000477311"/>
    </source>
</evidence>
<gene>
    <name evidence="1" type="ORF">G4L39_03345</name>
</gene>
<organism evidence="1 2">
    <name type="scientific">Limisphaera ngatamarikiensis</name>
    <dbReference type="NCBI Taxonomy" id="1324935"/>
    <lineage>
        <taxon>Bacteria</taxon>
        <taxon>Pseudomonadati</taxon>
        <taxon>Verrucomicrobiota</taxon>
        <taxon>Verrucomicrobiia</taxon>
        <taxon>Limisphaerales</taxon>
        <taxon>Limisphaeraceae</taxon>
        <taxon>Limisphaera</taxon>
    </lineage>
</organism>
<accession>A0A6M1RSI4</accession>
<keyword evidence="2" id="KW-1185">Reference proteome</keyword>
<dbReference type="Proteomes" id="UP000477311">
    <property type="component" value="Unassembled WGS sequence"/>
</dbReference>
<dbReference type="EMBL" id="JAAKYA010000016">
    <property type="protein sequence ID" value="NGO38434.1"/>
    <property type="molecule type" value="Genomic_DNA"/>
</dbReference>
<reference evidence="1 2" key="1">
    <citation type="submission" date="2020-02" db="EMBL/GenBank/DDBJ databases">
        <title>Draft genome sequence of Limisphaera ngatamarikiensis NGM72.4T, a thermophilic Verrucomicrobia grouped in subdivision 3.</title>
        <authorList>
            <person name="Carere C.R."/>
            <person name="Steen J."/>
            <person name="Hugenholtz P."/>
            <person name="Stott M.B."/>
        </authorList>
    </citation>
    <scope>NUCLEOTIDE SEQUENCE [LARGE SCALE GENOMIC DNA]</scope>
    <source>
        <strain evidence="1 2">NGM72.4</strain>
    </source>
</reference>
<dbReference type="Pfam" id="PF11197">
    <property type="entry name" value="DUF2835"/>
    <property type="match status" value="1"/>
</dbReference>
<evidence type="ECO:0000313" key="1">
    <source>
        <dbReference type="EMBL" id="NGO38434.1"/>
    </source>
</evidence>
<dbReference type="AlphaFoldDB" id="A0A6M1RSI4"/>
<dbReference type="RefSeq" id="WP_165105908.1">
    <property type="nucleotide sequence ID" value="NZ_JAAKYA010000016.1"/>
</dbReference>
<protein>
    <submittedName>
        <fullName evidence="1">DUF2835 domain-containing protein</fullName>
    </submittedName>
</protein>
<comment type="caution">
    <text evidence="1">The sequence shown here is derived from an EMBL/GenBank/DDBJ whole genome shotgun (WGS) entry which is preliminary data.</text>
</comment>
<dbReference type="InterPro" id="IPR021363">
    <property type="entry name" value="DUF2835"/>
</dbReference>
<proteinExistence type="predicted"/>
<name>A0A6M1RSI4_9BACT</name>
<sequence>MPRFTLDLRLTPDEFLPYYRGEVQTVRARSVEGLVVEFPARLLQRFLTPEGICGRFVLTCDDAFRHARLERVGPPGAGGAGSAGSDRV</sequence>